<organism evidence="1 2">
    <name type="scientific">Chryseobacterium gallinarum</name>
    <dbReference type="NCBI Taxonomy" id="1324352"/>
    <lineage>
        <taxon>Bacteria</taxon>
        <taxon>Pseudomonadati</taxon>
        <taxon>Bacteroidota</taxon>
        <taxon>Flavobacteriia</taxon>
        <taxon>Flavobacteriales</taxon>
        <taxon>Weeksellaceae</taxon>
        <taxon>Chryseobacterium group</taxon>
        <taxon>Chryseobacterium</taxon>
    </lineage>
</organism>
<accession>A0A0G3M4K3</accession>
<dbReference type="Proteomes" id="UP000035213">
    <property type="component" value="Chromosome"/>
</dbReference>
<gene>
    <name evidence="1" type="ORF">OK18_15325</name>
</gene>
<evidence type="ECO:0000313" key="2">
    <source>
        <dbReference type="Proteomes" id="UP000035213"/>
    </source>
</evidence>
<dbReference type="AlphaFoldDB" id="A0A0G3M4K3"/>
<reference evidence="1 2" key="1">
    <citation type="submission" date="2014-11" db="EMBL/GenBank/DDBJ databases">
        <authorList>
            <person name="Park G.-S."/>
            <person name="Hong S.-J."/>
            <person name="Jung B.K."/>
            <person name="Khan A.R."/>
            <person name="Kwak Y."/>
            <person name="Shin J.-H."/>
        </authorList>
    </citation>
    <scope>NUCLEOTIDE SEQUENCE [LARGE SCALE GENOMIC DNA]</scope>
    <source>
        <strain evidence="1 2">DSM 27622</strain>
    </source>
</reference>
<sequence>MAYNKTNYYKKIVKIQEITQEHKSGGRLTYKEIFHKFIEPQFHISIRTYGTYLGIPAKRELKKLQEKETSNGNQLTFNF</sequence>
<name>A0A0G3M4K3_CHRGL</name>
<dbReference type="STRING" id="1324352.OK18_15325"/>
<protein>
    <submittedName>
        <fullName evidence="1">Uncharacterized protein</fullName>
    </submittedName>
</protein>
<evidence type="ECO:0000313" key="1">
    <source>
        <dbReference type="EMBL" id="AKK73794.1"/>
    </source>
</evidence>
<dbReference type="EMBL" id="CP009928">
    <property type="protein sequence ID" value="AKK73794.1"/>
    <property type="molecule type" value="Genomic_DNA"/>
</dbReference>
<dbReference type="KEGG" id="cgn:OK18_15325"/>
<proteinExistence type="predicted"/>
<dbReference type="PATRIC" id="fig|1324352.5.peg.3191"/>